<evidence type="ECO:0000256" key="4">
    <source>
        <dbReference type="ARBA" id="ARBA00022527"/>
    </source>
</evidence>
<evidence type="ECO:0000313" key="14">
    <source>
        <dbReference type="EMBL" id="CAE2261984.1"/>
    </source>
</evidence>
<name>A0A7S4JFG0_GUITH</name>
<evidence type="ECO:0000256" key="10">
    <source>
        <dbReference type="ARBA" id="ARBA00048679"/>
    </source>
</evidence>
<evidence type="ECO:0000256" key="12">
    <source>
        <dbReference type="RuleBase" id="RU000304"/>
    </source>
</evidence>
<sequence>MNKLFSIKIGPYYLGKTLGVGSFGKVKLGEHELCGQKVAVKILNRKKIKNLKMEEKVKREICILKLFMHPHIIRLYEVIETPTDIFVVTEYITGGELFDYIVERGRLNEDESRKFFQQMISGIEYCHNHMVVHRDLKPENILLDAHLNVKIADFGLSNIMKDGNFLKTSCGSPNYAAPEVINGKSYLGPEVDVWSCGVIMYALLCGSLPFDDENIPNLFKKIKSGIYILPGYLSDLSRDMIAKMLITNPLLRITINEIRDHPWFNSRLPKYLSFPTFKKNFVIQKKLNIDDNILELVSNKTFLSKKYIKLGIMKHERNSTAIIYHLIRESITPFDMITVDNSYIRDIIKKENVIKKSNEKEHNTSLHQAFLGIESPRENLKDILNEIQRAIKTFRSKTHNLNHFSVIIVINTNSLFETKYKKKKEIILRTTTILIQIFKRSMKYLIDLQKINGDSFFFFEYLQLYKARIKSEISFHFNFIHKIVNNICVK</sequence>
<evidence type="ECO:0000256" key="2">
    <source>
        <dbReference type="ARBA" id="ARBA00012513"/>
    </source>
</evidence>
<organism evidence="14">
    <name type="scientific">Guillardia theta</name>
    <name type="common">Cryptophyte</name>
    <name type="synonym">Cryptomonas phi</name>
    <dbReference type="NCBI Taxonomy" id="55529"/>
    <lineage>
        <taxon>Eukaryota</taxon>
        <taxon>Cryptophyceae</taxon>
        <taxon>Pyrenomonadales</taxon>
        <taxon>Geminigeraceae</taxon>
        <taxon>Guillardia</taxon>
    </lineage>
</organism>
<evidence type="ECO:0000256" key="5">
    <source>
        <dbReference type="ARBA" id="ARBA00022679"/>
    </source>
</evidence>
<evidence type="ECO:0000256" key="6">
    <source>
        <dbReference type="ARBA" id="ARBA00022741"/>
    </source>
</evidence>
<gene>
    <name evidence="14" type="ORF">GTHE00462_LOCUS5330</name>
</gene>
<comment type="subcellular location">
    <subcellularLocation>
        <location evidence="1">Cytoplasm</location>
    </subcellularLocation>
</comment>
<reference evidence="14" key="1">
    <citation type="submission" date="2021-01" db="EMBL/GenBank/DDBJ databases">
        <authorList>
            <person name="Corre E."/>
            <person name="Pelletier E."/>
            <person name="Niang G."/>
            <person name="Scheremetjew M."/>
            <person name="Finn R."/>
            <person name="Kale V."/>
            <person name="Holt S."/>
            <person name="Cochrane G."/>
            <person name="Meng A."/>
            <person name="Brown T."/>
            <person name="Cohen L."/>
        </authorList>
    </citation>
    <scope>NUCLEOTIDE SEQUENCE</scope>
    <source>
        <strain evidence="14">CCMP 2712</strain>
    </source>
</reference>
<feature type="binding site" evidence="11">
    <location>
        <position position="41"/>
    </location>
    <ligand>
        <name>ATP</name>
        <dbReference type="ChEBI" id="CHEBI:30616"/>
    </ligand>
</feature>
<evidence type="ECO:0000256" key="1">
    <source>
        <dbReference type="ARBA" id="ARBA00004496"/>
    </source>
</evidence>
<comment type="catalytic activity">
    <reaction evidence="9">
        <text>L-threonyl-[protein] + ATP = O-phospho-L-threonyl-[protein] + ADP + H(+)</text>
        <dbReference type="Rhea" id="RHEA:46608"/>
        <dbReference type="Rhea" id="RHEA-COMP:11060"/>
        <dbReference type="Rhea" id="RHEA-COMP:11605"/>
        <dbReference type="ChEBI" id="CHEBI:15378"/>
        <dbReference type="ChEBI" id="CHEBI:30013"/>
        <dbReference type="ChEBI" id="CHEBI:30616"/>
        <dbReference type="ChEBI" id="CHEBI:61977"/>
        <dbReference type="ChEBI" id="CHEBI:456216"/>
        <dbReference type="EC" id="2.7.11.1"/>
    </reaction>
</comment>
<dbReference type="GO" id="GO:0035556">
    <property type="term" value="P:intracellular signal transduction"/>
    <property type="evidence" value="ECO:0007669"/>
    <property type="project" value="TreeGrafter"/>
</dbReference>
<feature type="domain" description="Protein kinase" evidence="13">
    <location>
        <begin position="12"/>
        <end position="264"/>
    </location>
</feature>
<evidence type="ECO:0000256" key="9">
    <source>
        <dbReference type="ARBA" id="ARBA00047899"/>
    </source>
</evidence>
<dbReference type="InterPro" id="IPR000719">
    <property type="entry name" value="Prot_kinase_dom"/>
</dbReference>
<dbReference type="SUPFAM" id="SSF56112">
    <property type="entry name" value="Protein kinase-like (PK-like)"/>
    <property type="match status" value="1"/>
</dbReference>
<dbReference type="PROSITE" id="PS00108">
    <property type="entry name" value="PROTEIN_KINASE_ST"/>
    <property type="match status" value="1"/>
</dbReference>
<dbReference type="GO" id="GO:0005737">
    <property type="term" value="C:cytoplasm"/>
    <property type="evidence" value="ECO:0007669"/>
    <property type="project" value="UniProtKB-SubCell"/>
</dbReference>
<keyword evidence="7" id="KW-0418">Kinase</keyword>
<dbReference type="SMART" id="SM00220">
    <property type="entry name" value="S_TKc"/>
    <property type="match status" value="1"/>
</dbReference>
<comment type="similarity">
    <text evidence="12">Belongs to the protein kinase superfamily.</text>
</comment>
<dbReference type="FunFam" id="3.30.200.20:FF:000003">
    <property type="entry name" value="Non-specific serine/threonine protein kinase"/>
    <property type="match status" value="1"/>
</dbReference>
<evidence type="ECO:0000256" key="3">
    <source>
        <dbReference type="ARBA" id="ARBA00022490"/>
    </source>
</evidence>
<dbReference type="AlphaFoldDB" id="A0A7S4JFG0"/>
<dbReference type="Pfam" id="PF00069">
    <property type="entry name" value="Pkinase"/>
    <property type="match status" value="1"/>
</dbReference>
<keyword evidence="3" id="KW-0963">Cytoplasm</keyword>
<evidence type="ECO:0000259" key="13">
    <source>
        <dbReference type="PROSITE" id="PS50011"/>
    </source>
</evidence>
<dbReference type="PANTHER" id="PTHR24346">
    <property type="entry name" value="MAP/MICROTUBULE AFFINITY-REGULATING KINASE"/>
    <property type="match status" value="1"/>
</dbReference>
<dbReference type="EC" id="2.7.11.1" evidence="2"/>
<dbReference type="InterPro" id="IPR008271">
    <property type="entry name" value="Ser/Thr_kinase_AS"/>
</dbReference>
<dbReference type="GO" id="GO:0004674">
    <property type="term" value="F:protein serine/threonine kinase activity"/>
    <property type="evidence" value="ECO:0007669"/>
    <property type="project" value="UniProtKB-KW"/>
</dbReference>
<proteinExistence type="inferred from homology"/>
<dbReference type="InterPro" id="IPR017441">
    <property type="entry name" value="Protein_kinase_ATP_BS"/>
</dbReference>
<evidence type="ECO:0000256" key="11">
    <source>
        <dbReference type="PROSITE-ProRule" id="PRU10141"/>
    </source>
</evidence>
<keyword evidence="4 12" id="KW-0723">Serine/threonine-protein kinase</keyword>
<keyword evidence="5" id="KW-0808">Transferase</keyword>
<dbReference type="PROSITE" id="PS50011">
    <property type="entry name" value="PROTEIN_KINASE_DOM"/>
    <property type="match status" value="1"/>
</dbReference>
<dbReference type="InterPro" id="IPR011009">
    <property type="entry name" value="Kinase-like_dom_sf"/>
</dbReference>
<keyword evidence="8 11" id="KW-0067">ATP-binding</keyword>
<evidence type="ECO:0000256" key="8">
    <source>
        <dbReference type="ARBA" id="ARBA00022840"/>
    </source>
</evidence>
<dbReference type="PROSITE" id="PS00107">
    <property type="entry name" value="PROTEIN_KINASE_ATP"/>
    <property type="match status" value="1"/>
</dbReference>
<keyword evidence="6 11" id="KW-0547">Nucleotide-binding</keyword>
<dbReference type="PANTHER" id="PTHR24346:SF82">
    <property type="entry name" value="KP78A-RELATED"/>
    <property type="match status" value="1"/>
</dbReference>
<dbReference type="EMBL" id="HBKN01006654">
    <property type="protein sequence ID" value="CAE2261984.1"/>
    <property type="molecule type" value="Transcribed_RNA"/>
</dbReference>
<comment type="catalytic activity">
    <reaction evidence="10">
        <text>L-seryl-[protein] + ATP = O-phospho-L-seryl-[protein] + ADP + H(+)</text>
        <dbReference type="Rhea" id="RHEA:17989"/>
        <dbReference type="Rhea" id="RHEA-COMP:9863"/>
        <dbReference type="Rhea" id="RHEA-COMP:11604"/>
        <dbReference type="ChEBI" id="CHEBI:15378"/>
        <dbReference type="ChEBI" id="CHEBI:29999"/>
        <dbReference type="ChEBI" id="CHEBI:30616"/>
        <dbReference type="ChEBI" id="CHEBI:83421"/>
        <dbReference type="ChEBI" id="CHEBI:456216"/>
        <dbReference type="EC" id="2.7.11.1"/>
    </reaction>
</comment>
<evidence type="ECO:0000256" key="7">
    <source>
        <dbReference type="ARBA" id="ARBA00022777"/>
    </source>
</evidence>
<dbReference type="GO" id="GO:0005524">
    <property type="term" value="F:ATP binding"/>
    <property type="evidence" value="ECO:0007669"/>
    <property type="project" value="UniProtKB-UniRule"/>
</dbReference>
<accession>A0A7S4JFG0</accession>
<protein>
    <recommendedName>
        <fullName evidence="2">non-specific serine/threonine protein kinase</fullName>
        <ecNumber evidence="2">2.7.11.1</ecNumber>
    </recommendedName>
</protein>
<dbReference type="CDD" id="cd14079">
    <property type="entry name" value="STKc_AMPK_alpha"/>
    <property type="match status" value="1"/>
</dbReference>
<dbReference type="FunFam" id="1.10.510.10:FF:001222">
    <property type="entry name" value="Serine/threonine-protein kinase ppk25"/>
    <property type="match status" value="1"/>
</dbReference>
<dbReference type="Gene3D" id="1.10.510.10">
    <property type="entry name" value="Transferase(Phosphotransferase) domain 1"/>
    <property type="match status" value="1"/>
</dbReference>